<accession>A0A166EIL6</accession>
<proteinExistence type="predicted"/>
<dbReference type="Proteomes" id="UP000076532">
    <property type="component" value="Unassembled WGS sequence"/>
</dbReference>
<gene>
    <name evidence="2" type="ORF">FIBSPDRAFT_895478</name>
</gene>
<organism evidence="2 3">
    <name type="scientific">Athelia psychrophila</name>
    <dbReference type="NCBI Taxonomy" id="1759441"/>
    <lineage>
        <taxon>Eukaryota</taxon>
        <taxon>Fungi</taxon>
        <taxon>Dikarya</taxon>
        <taxon>Basidiomycota</taxon>
        <taxon>Agaricomycotina</taxon>
        <taxon>Agaricomycetes</taxon>
        <taxon>Agaricomycetidae</taxon>
        <taxon>Atheliales</taxon>
        <taxon>Atheliaceae</taxon>
        <taxon>Athelia</taxon>
    </lineage>
</organism>
<dbReference type="EMBL" id="KV417600">
    <property type="protein sequence ID" value="KZP15803.1"/>
    <property type="molecule type" value="Genomic_DNA"/>
</dbReference>
<feature type="region of interest" description="Disordered" evidence="1">
    <location>
        <begin position="37"/>
        <end position="149"/>
    </location>
</feature>
<protein>
    <submittedName>
        <fullName evidence="2">Uncharacterized protein</fullName>
    </submittedName>
</protein>
<dbReference type="AlphaFoldDB" id="A0A166EIL6"/>
<sequence length="657" mass="71422">MPKAPRTSARMSTGRKAPPKRPVYSYSSNALVANTSDSALIDSDGSMPGLEPGSPPPVKIEPVASIRGTRSRRRAEVSKSEATEGQVAVERGREDDEGESGKDESITSQRGRGQDVVRDQSARKRAPRGTDVVKRQSSVDSEDRNMPLEPAAVIKQGTNRKSKVTAISTIMFTDDEEEGKPAVVGDNRSVILNVACCEVADVPSAITVKMTPKLSASKTVTLRLFSRTFDDEPAVVVRTHKGKNKQRSLSPLTDASISDVDRAADVIRTSHMKEARKQSLQHIAATNPGDGTKRLYGETTFIHGNNTLSDFEDESPPSTPVRKHRKTTVEDDAVPSSLVTPVRRSATSSTKPKSRSPLEVKERMVYMEDLESRGPIHRGHCEINNEDNKDPIINYDNLPPLKRRGELMSWSGVNGQGQVRPSAWSEQASRLSMSQLRHVIHFIKYGQMYNPSRINPDLIGRSSSSGNAYLTVAGQPSSPAVFVTSVMITSSNIVKTKEVFGEPRRVCTGIAHNYEWQRMEAALLAALGEESANAQIAQNSITFSTARNISGSGSSPAKNPSKMFMRPAGHSSGGSVFARAPMSLQGIQTVPVLDARGTRFNMTDNLPKLDTILPPFKGEIPEGACAWIGYTVNKYSTVKGANVNFNLLWIVVLGTAD</sequence>
<dbReference type="STRING" id="436010.A0A166EIL6"/>
<feature type="region of interest" description="Disordered" evidence="1">
    <location>
        <begin position="305"/>
        <end position="358"/>
    </location>
</feature>
<keyword evidence="3" id="KW-1185">Reference proteome</keyword>
<evidence type="ECO:0000313" key="3">
    <source>
        <dbReference type="Proteomes" id="UP000076532"/>
    </source>
</evidence>
<reference evidence="2 3" key="1">
    <citation type="journal article" date="2016" name="Mol. Biol. Evol.">
        <title>Comparative Genomics of Early-Diverging Mushroom-Forming Fungi Provides Insights into the Origins of Lignocellulose Decay Capabilities.</title>
        <authorList>
            <person name="Nagy L.G."/>
            <person name="Riley R."/>
            <person name="Tritt A."/>
            <person name="Adam C."/>
            <person name="Daum C."/>
            <person name="Floudas D."/>
            <person name="Sun H."/>
            <person name="Yadav J.S."/>
            <person name="Pangilinan J."/>
            <person name="Larsson K.H."/>
            <person name="Matsuura K."/>
            <person name="Barry K."/>
            <person name="Labutti K."/>
            <person name="Kuo R."/>
            <person name="Ohm R.A."/>
            <person name="Bhattacharya S.S."/>
            <person name="Shirouzu T."/>
            <person name="Yoshinaga Y."/>
            <person name="Martin F.M."/>
            <person name="Grigoriev I.V."/>
            <person name="Hibbett D.S."/>
        </authorList>
    </citation>
    <scope>NUCLEOTIDE SEQUENCE [LARGE SCALE GENOMIC DNA]</scope>
    <source>
        <strain evidence="2 3">CBS 109695</strain>
    </source>
</reference>
<name>A0A166EIL6_9AGAM</name>
<evidence type="ECO:0000256" key="1">
    <source>
        <dbReference type="SAM" id="MobiDB-lite"/>
    </source>
</evidence>
<feature type="compositionally biased region" description="Basic and acidic residues" evidence="1">
    <location>
        <begin position="90"/>
        <end position="105"/>
    </location>
</feature>
<feature type="region of interest" description="Disordered" evidence="1">
    <location>
        <begin position="1"/>
        <end position="25"/>
    </location>
</feature>
<evidence type="ECO:0000313" key="2">
    <source>
        <dbReference type="EMBL" id="KZP15803.1"/>
    </source>
</evidence>
<dbReference type="OrthoDB" id="3063746at2759"/>
<feature type="compositionally biased region" description="Basic and acidic residues" evidence="1">
    <location>
        <begin position="112"/>
        <end position="122"/>
    </location>
</feature>